<dbReference type="InParanoid" id="F1Z9V5"/>
<evidence type="ECO:0000313" key="2">
    <source>
        <dbReference type="Proteomes" id="UP000004728"/>
    </source>
</evidence>
<keyword evidence="2" id="KW-1185">Reference proteome</keyword>
<name>F1Z9V5_9SPHN</name>
<dbReference type="RefSeq" id="WP_008066463.1">
    <property type="nucleotide sequence ID" value="NZ_AQWK01000002.1"/>
</dbReference>
<dbReference type="EMBL" id="AEWJ01000041">
    <property type="protein sequence ID" value="EGD58637.1"/>
    <property type="molecule type" value="Genomic_DNA"/>
</dbReference>
<proteinExistence type="predicted"/>
<evidence type="ECO:0000313" key="1">
    <source>
        <dbReference type="EMBL" id="EGD58637.1"/>
    </source>
</evidence>
<organism evidence="1 2">
    <name type="scientific">Novosphingobium nitrogenifigens DSM 19370</name>
    <dbReference type="NCBI Taxonomy" id="983920"/>
    <lineage>
        <taxon>Bacteria</taxon>
        <taxon>Pseudomonadati</taxon>
        <taxon>Pseudomonadota</taxon>
        <taxon>Alphaproteobacteria</taxon>
        <taxon>Sphingomonadales</taxon>
        <taxon>Sphingomonadaceae</taxon>
        <taxon>Novosphingobium</taxon>
    </lineage>
</organism>
<reference evidence="1 2" key="1">
    <citation type="journal article" date="2012" name="J. Bacteriol.">
        <title>Draft Genome Sequence of Novosphingobium nitrogenifigens Y88T.</title>
        <authorList>
            <person name="Strabala T.J."/>
            <person name="Macdonald L."/>
            <person name="Liu V."/>
            <person name="Smit A.M."/>
        </authorList>
    </citation>
    <scope>NUCLEOTIDE SEQUENCE [LARGE SCALE GENOMIC DNA]</scope>
    <source>
        <strain evidence="1 2">DSM 19370</strain>
    </source>
</reference>
<comment type="caution">
    <text evidence="1">The sequence shown here is derived from an EMBL/GenBank/DDBJ whole genome shotgun (WGS) entry which is preliminary data.</text>
</comment>
<gene>
    <name evidence="1" type="ORF">Y88_0694</name>
</gene>
<dbReference type="Proteomes" id="UP000004728">
    <property type="component" value="Unassembled WGS sequence"/>
</dbReference>
<dbReference type="HOGENOM" id="CLU_1925415_0_0_5"/>
<protein>
    <submittedName>
        <fullName evidence="1">Uncharacterized protein</fullName>
    </submittedName>
</protein>
<accession>F1Z9V5</accession>
<dbReference type="AlphaFoldDB" id="F1Z9V5"/>
<sequence length="131" mass="14452">MRNARAPHCRQCAARKKAVSQQMDTVFHTTPLGVVVRSGSTGGFSTATSFLEQNTSLQTANITRPGHPLLRHADWRSQGHVSLAETYAGGVSLVQGIIRFYGCPMTYLIDLSSFPIFLEELFNLRVCDSHL</sequence>